<proteinExistence type="predicted"/>
<keyword evidence="1" id="KW-0812">Transmembrane</keyword>
<protein>
    <submittedName>
        <fullName evidence="2">Anaphase-promoting protein</fullName>
    </submittedName>
</protein>
<organism evidence="2 3">
    <name type="scientific">Herbaspirillum lusitanum</name>
    <dbReference type="NCBI Taxonomy" id="213312"/>
    <lineage>
        <taxon>Bacteria</taxon>
        <taxon>Pseudomonadati</taxon>
        <taxon>Pseudomonadota</taxon>
        <taxon>Betaproteobacteria</taxon>
        <taxon>Burkholderiales</taxon>
        <taxon>Oxalobacteraceae</taxon>
        <taxon>Herbaspirillum</taxon>
    </lineage>
</organism>
<comment type="caution">
    <text evidence="2">The sequence shown here is derived from an EMBL/GenBank/DDBJ whole genome shotgun (WGS) entry which is preliminary data.</text>
</comment>
<accession>A0ABW9A6Z9</accession>
<reference evidence="2 3" key="1">
    <citation type="journal article" date="2024" name="Chem. Sci.">
        <title>Discovery of megapolipeptins by genome mining of a Burkholderiales bacteria collection.</title>
        <authorList>
            <person name="Paulo B.S."/>
            <person name="Recchia M.J.J."/>
            <person name="Lee S."/>
            <person name="Fergusson C.H."/>
            <person name="Romanowski S.B."/>
            <person name="Hernandez A."/>
            <person name="Krull N."/>
            <person name="Liu D.Y."/>
            <person name="Cavanagh H."/>
            <person name="Bos A."/>
            <person name="Gray C.A."/>
            <person name="Murphy B.T."/>
            <person name="Linington R.G."/>
            <person name="Eustaquio A.S."/>
        </authorList>
    </citation>
    <scope>NUCLEOTIDE SEQUENCE [LARGE SCALE GENOMIC DNA]</scope>
    <source>
        <strain evidence="2 3">RL21-008-BIB-A</strain>
    </source>
</reference>
<evidence type="ECO:0000313" key="3">
    <source>
        <dbReference type="Proteomes" id="UP001629246"/>
    </source>
</evidence>
<feature type="transmembrane region" description="Helical" evidence="1">
    <location>
        <begin position="12"/>
        <end position="35"/>
    </location>
</feature>
<name>A0ABW9A6Z9_9BURK</name>
<gene>
    <name evidence="2" type="ORF">PQR62_04600</name>
</gene>
<dbReference type="RefSeq" id="WP_408155272.1">
    <property type="nucleotide sequence ID" value="NZ_JAQQFM010000002.1"/>
</dbReference>
<sequence length="215" mass="23461">MDDQPQTPPPRPLFISVIGLACALGLAVWAAMRFALHGSNIVYGALAGISFGAAFAFGQQIKNRIAPSKPRTSSWKSASANLPELRPARQAAMQAKKLRVEFDEQNIRTLLNKTEREHIRWDEIDNITITISDEFLPMPQWLLIGRKREDQSPKGMLVPNDAEGLDGLMDAFKLHLPGYGNDQTYATVIAAMAAMEGSFPVWSRGAADAATPTAG</sequence>
<dbReference type="Proteomes" id="UP001629246">
    <property type="component" value="Unassembled WGS sequence"/>
</dbReference>
<keyword evidence="1" id="KW-1133">Transmembrane helix</keyword>
<evidence type="ECO:0000313" key="2">
    <source>
        <dbReference type="EMBL" id="MFL9923533.1"/>
    </source>
</evidence>
<keyword evidence="3" id="KW-1185">Reference proteome</keyword>
<dbReference type="EMBL" id="JAQQFM010000002">
    <property type="protein sequence ID" value="MFL9923533.1"/>
    <property type="molecule type" value="Genomic_DNA"/>
</dbReference>
<evidence type="ECO:0000256" key="1">
    <source>
        <dbReference type="SAM" id="Phobius"/>
    </source>
</evidence>
<keyword evidence="1" id="KW-0472">Membrane</keyword>
<feature type="transmembrane region" description="Helical" evidence="1">
    <location>
        <begin position="41"/>
        <end position="61"/>
    </location>
</feature>